<reference evidence="5" key="1">
    <citation type="submission" date="2025-08" db="UniProtKB">
        <authorList>
            <consortium name="RefSeq"/>
        </authorList>
    </citation>
    <scope>IDENTIFICATION</scope>
    <source>
        <strain evidence="5">USDA-PBARC FA_bdor</strain>
        <tissue evidence="5">Whole organism</tissue>
    </source>
</reference>
<feature type="region of interest" description="Disordered" evidence="2">
    <location>
        <begin position="1941"/>
        <end position="1962"/>
    </location>
</feature>
<dbReference type="Proteomes" id="UP000694866">
    <property type="component" value="Unplaced"/>
</dbReference>
<dbReference type="FunFam" id="1.10.472.80:FF:000011">
    <property type="entry name" value="TBC1 domain family member 30"/>
    <property type="match status" value="1"/>
</dbReference>
<evidence type="ECO:0000313" key="5">
    <source>
        <dbReference type="RefSeq" id="XP_011297572.1"/>
    </source>
</evidence>
<dbReference type="RefSeq" id="XP_011297572.1">
    <property type="nucleotide sequence ID" value="XM_011299270.1"/>
</dbReference>
<dbReference type="Gene3D" id="1.10.8.270">
    <property type="entry name" value="putative rabgap domain of human tbc1 domain family member 14 like domains"/>
    <property type="match status" value="1"/>
</dbReference>
<dbReference type="PANTHER" id="PTHR13399">
    <property type="entry name" value="TRANSLOCON-ASSOCIATED PROTEIN TRAP , GAMMA SUBUNIT"/>
    <property type="match status" value="1"/>
</dbReference>
<feature type="region of interest" description="Disordered" evidence="2">
    <location>
        <begin position="793"/>
        <end position="812"/>
    </location>
</feature>
<dbReference type="Pfam" id="PF00566">
    <property type="entry name" value="RabGAP-TBC"/>
    <property type="match status" value="1"/>
</dbReference>
<dbReference type="InterPro" id="IPR000195">
    <property type="entry name" value="Rab-GAP-TBC_dom"/>
</dbReference>
<feature type="compositionally biased region" description="Polar residues" evidence="2">
    <location>
        <begin position="1028"/>
        <end position="1037"/>
    </location>
</feature>
<feature type="region of interest" description="Disordered" evidence="2">
    <location>
        <begin position="998"/>
        <end position="1091"/>
    </location>
</feature>
<dbReference type="SMART" id="SM00164">
    <property type="entry name" value="TBC"/>
    <property type="match status" value="1"/>
</dbReference>
<proteinExistence type="predicted"/>
<dbReference type="PANTHER" id="PTHR13399:SF2">
    <property type="entry name" value="TRANSLOCON-ASSOCIATED PROTEIN SUBUNIT GAMMA"/>
    <property type="match status" value="1"/>
</dbReference>
<evidence type="ECO:0000256" key="1">
    <source>
        <dbReference type="ARBA" id="ARBA00067508"/>
    </source>
</evidence>
<accession>A0A9R1SUV9</accession>
<dbReference type="InterPro" id="IPR035969">
    <property type="entry name" value="Rab-GAP_TBC_sf"/>
</dbReference>
<feature type="compositionally biased region" description="Basic and acidic residues" evidence="2">
    <location>
        <begin position="1193"/>
        <end position="1218"/>
    </location>
</feature>
<gene>
    <name evidence="5" type="primary">LOC105263219</name>
</gene>
<name>A0A9R1SUV9_9HYME</name>
<feature type="region of interest" description="Disordered" evidence="2">
    <location>
        <begin position="844"/>
        <end position="873"/>
    </location>
</feature>
<sequence>MQLQLVKRKNSIAVMPQERNIELTYRMKCYTVENEKLFGDIIVTHQTVGRICVPENWRGTGIYKRKRRNLTQETLETPDFMALNRKSGRTSQKRRAIEKGANIYAIGYETKEINRSEQESVRKPRTYPLPMVRELSQERAISSLVDQLLLDIYGFPRGDRSRSESESTVSSFRPTPQHRYLRKTRLLLKSTEELTIVLETLRSHVNQAGALLIRQLRRRDYLLTKRDRQYDVITAHLQAYSNKRSEDTRMRFSLTPQPGESGFAQWLDAMKMVARLPGGIPPEFRKRLWLTLAERHLEQRGVDWKQAEKLCFNEWSNPDDEELGIQIVKDLHRTGCSLFCGAAGRDNQAVLRRVLLGFARWNKSVGYCQGLNVLAALVLQVTDRAEASAVKVMIYLIEGVLPEGYFADNLRGLSIDMAVFRDLLRMRLPKLSKHLEALQCDAKDKATGSSYEPPLTNVFTMQWFLTLFCHCLPQDVVLRVWDLIFLEGDEVLLRTALAIWEGISDRIMTVTSADEFYSIMGVLTREMLEFTDTNNLIKTIVNMGPLVGVTDLREKHRYNITPWARRLSDDEDTDTEEEEKLAVAAAMYGVHHRLKKGYKKGSSIAAGTLQAINQGGDKDRLALDISTLKHQYAKLRERQRQAHIILSAACARQSMVPPGTSQAMNHLLVGKSALVSAKTRQLGPPPGAIPPKARLTPLRSPRNQNRKDKQGVTLHWKDTKKPRETKNEPAVTDDVDTELAQSPEGMPITLRSLRRSSGDSDSDSTSTELCDDPDRLSDSEEPTSTSDCYVMATDDERSPRPSPTHAVDVIGSCDPVRGIDPVDAETTASIAKITDQIRRLSAGDDNNSIAPVSESFDRGDGKLGDRGHDGVIRGETVPVDREDFVPSIERKLDVVPRAVEPILTPHVEVNSINDAFRADLDTKYSSKSMDLDIDSKTSSKVTAPGELESNRIESNYYSRSFVMGHVPISPVNVDQKFQKAGILQTRVCHLSLDYPQSVKPYDDVKRSPKTPESAKSFSSGETMGPDSKVSSLTTSPRTPVRGDSCYPRSEKSHSSGSSDDKTLTMRSIDSEMGSRSKMESRCSLDNSSSTPMSLDALKKSMSPTKIVVSSSSESYCPGAIKSTELSPFSSELHSSTSANSIKYTYSYKNQENLSETPVDVPSTSPFYPISTPEVKTSPRNSGKADALEPLTYKLEESRSIKGETKTKDLPRKADDYDSGRPFEAELALTLASKSERAAIIGVHRDSSKDTIDLDKYQAKLKSDELEERFLENDTVSPLPRDKYKTLKLSGDADEFSSQKRSPTKFERSCSVLERKLAEMKLSTSTEDFVGTKKRSSDILDDLRRMEATTLESSVSSDTNMTRKTGYDWEDLRNLEARRQDTFSDSASGFSQARLDLPGITVSNEVRKTYVVEPRIQMDEGSDSILKNYTKRKENGEPDDDRESKLGVWTKVKPRKRGENGRRSSSDRALKIIQENSAILHKILTCQAKKRLPDLEEISKEITISPINEEISKIFSPILEKMGLNEHEINEELARINFKDLDQMKTTNGSEFDAKMHDELSKLSIIDDNEEINHLDVDEMISGDYLDTREALIDKQINEELSKLLANYDESPISLEPYEKGSSSQNEIEGLDLTSISTNVFSYNSSNDSIEIDKSEVGSQEPSVEKFHHYADTQTYQPPTSYDLQSIQSLSPRSDIDIYRELEKLNKISSVQVLSSNPPIISPGAYGSDLPSYEAQLPSLDYMKPEKPFENSLKSPYDTYKPFDFTASKLSPLKPSNPFSRTYDKDEGLAALDADRSALRNFEIGKRQMLSKETLEFRVRYDEDNAPGDKIREELSYRGYQGDRGGYYDEETGAINRIGKDERALPLSSPLDYSYEKSEYRGKYLAKSPENYFSKDYERKSFKVTPTNDDLNIGSYFPMTHRRDFSPNYQFEGSYRKGLYSSKLEGGPAKTEGSDEPGGMEFETPSRESIAFRKAAMTLGPLDGVTRGFEGVTPKGQFNPFPVRNISRKPKELGLKLGLYSPSSPGTASGKRS</sequence>
<dbReference type="KEGG" id="fas:105263219"/>
<organism evidence="4 5">
    <name type="scientific">Fopius arisanus</name>
    <dbReference type="NCBI Taxonomy" id="64838"/>
    <lineage>
        <taxon>Eukaryota</taxon>
        <taxon>Metazoa</taxon>
        <taxon>Ecdysozoa</taxon>
        <taxon>Arthropoda</taxon>
        <taxon>Hexapoda</taxon>
        <taxon>Insecta</taxon>
        <taxon>Pterygota</taxon>
        <taxon>Neoptera</taxon>
        <taxon>Endopterygota</taxon>
        <taxon>Hymenoptera</taxon>
        <taxon>Apocrita</taxon>
        <taxon>Ichneumonoidea</taxon>
        <taxon>Braconidae</taxon>
        <taxon>Opiinae</taxon>
        <taxon>Fopius</taxon>
    </lineage>
</organism>
<feature type="domain" description="Rab-GAP TBC" evidence="3">
    <location>
        <begin position="279"/>
        <end position="488"/>
    </location>
</feature>
<dbReference type="PROSITE" id="PS50086">
    <property type="entry name" value="TBC_RABGAP"/>
    <property type="match status" value="1"/>
</dbReference>
<protein>
    <recommendedName>
        <fullName evidence="1">TBC1 domain family member 30</fullName>
    </recommendedName>
</protein>
<dbReference type="Gene3D" id="1.10.472.80">
    <property type="entry name" value="Ypt/Rab-GAP domain of gyp1p, domain 3"/>
    <property type="match status" value="1"/>
</dbReference>
<dbReference type="Pfam" id="PF15733">
    <property type="entry name" value="DUF4682"/>
    <property type="match status" value="1"/>
</dbReference>
<feature type="compositionally biased region" description="Basic and acidic residues" evidence="2">
    <location>
        <begin position="1048"/>
        <end position="1082"/>
    </location>
</feature>
<dbReference type="InterPro" id="IPR032738">
    <property type="entry name" value="Tbc1d30_C"/>
</dbReference>
<feature type="region of interest" description="Disordered" evidence="2">
    <location>
        <begin position="1422"/>
        <end position="1446"/>
    </location>
</feature>
<evidence type="ECO:0000313" key="4">
    <source>
        <dbReference type="Proteomes" id="UP000694866"/>
    </source>
</evidence>
<feature type="region of interest" description="Disordered" evidence="2">
    <location>
        <begin position="1154"/>
        <end position="1218"/>
    </location>
</feature>
<keyword evidence="4" id="KW-1185">Reference proteome</keyword>
<dbReference type="GeneID" id="105263219"/>
<feature type="region of interest" description="Disordered" evidence="2">
    <location>
        <begin position="678"/>
        <end position="787"/>
    </location>
</feature>
<feature type="compositionally biased region" description="Basic and acidic residues" evidence="2">
    <location>
        <begin position="855"/>
        <end position="873"/>
    </location>
</feature>
<dbReference type="GO" id="GO:0005783">
    <property type="term" value="C:endoplasmic reticulum"/>
    <property type="evidence" value="ECO:0007669"/>
    <property type="project" value="TreeGrafter"/>
</dbReference>
<dbReference type="FunFam" id="1.10.8.270:FF:000009">
    <property type="entry name" value="TBC1 domain family member 30"/>
    <property type="match status" value="1"/>
</dbReference>
<dbReference type="OrthoDB" id="289721at2759"/>
<dbReference type="SUPFAM" id="SSF47923">
    <property type="entry name" value="Ypt/Rab-GAP domain of gyp1p"/>
    <property type="match status" value="2"/>
</dbReference>
<evidence type="ECO:0000256" key="2">
    <source>
        <dbReference type="SAM" id="MobiDB-lite"/>
    </source>
</evidence>
<feature type="compositionally biased region" description="Basic and acidic residues" evidence="2">
    <location>
        <begin position="705"/>
        <end position="727"/>
    </location>
</feature>
<evidence type="ECO:0000259" key="3">
    <source>
        <dbReference type="PROSITE" id="PS50086"/>
    </source>
</evidence>
<feature type="compositionally biased region" description="Polar residues" evidence="2">
    <location>
        <begin position="1154"/>
        <end position="1165"/>
    </location>
</feature>